<dbReference type="SUPFAM" id="SSF53850">
    <property type="entry name" value="Periplasmic binding protein-like II"/>
    <property type="match status" value="1"/>
</dbReference>
<protein>
    <submittedName>
        <fullName evidence="6">BolA</fullName>
    </submittedName>
</protein>
<keyword evidence="3" id="KW-0238">DNA-binding</keyword>
<name>A0A7G7XYC3_BURGA</name>
<proteinExistence type="inferred from homology"/>
<dbReference type="InterPro" id="IPR036388">
    <property type="entry name" value="WH-like_DNA-bd_sf"/>
</dbReference>
<dbReference type="PRINTS" id="PR00039">
    <property type="entry name" value="HTHLYSR"/>
</dbReference>
<dbReference type="InterPro" id="IPR000847">
    <property type="entry name" value="LysR_HTH_N"/>
</dbReference>
<keyword evidence="4" id="KW-0804">Transcription</keyword>
<dbReference type="InterPro" id="IPR005119">
    <property type="entry name" value="LysR_subst-bd"/>
</dbReference>
<dbReference type="InterPro" id="IPR058163">
    <property type="entry name" value="LysR-type_TF_proteobact-type"/>
</dbReference>
<comment type="similarity">
    <text evidence="1">Belongs to the LysR transcriptional regulatory family.</text>
</comment>
<dbReference type="PANTHER" id="PTHR30537:SF26">
    <property type="entry name" value="GLYCINE CLEAVAGE SYSTEM TRANSCRIPTIONAL ACTIVATOR"/>
    <property type="match status" value="1"/>
</dbReference>
<dbReference type="Pfam" id="PF03466">
    <property type="entry name" value="LysR_substrate"/>
    <property type="match status" value="1"/>
</dbReference>
<dbReference type="AlphaFoldDB" id="A0A7G7XYC3"/>
<dbReference type="Gene3D" id="3.40.190.10">
    <property type="entry name" value="Periplasmic binding protein-like II"/>
    <property type="match status" value="2"/>
</dbReference>
<dbReference type="FunFam" id="1.10.10.10:FF:000001">
    <property type="entry name" value="LysR family transcriptional regulator"/>
    <property type="match status" value="1"/>
</dbReference>
<accession>A0A7G7XYC3</accession>
<dbReference type="Gene3D" id="1.10.10.10">
    <property type="entry name" value="Winged helix-like DNA-binding domain superfamily/Winged helix DNA-binding domain"/>
    <property type="match status" value="1"/>
</dbReference>
<dbReference type="PANTHER" id="PTHR30537">
    <property type="entry name" value="HTH-TYPE TRANSCRIPTIONAL REGULATOR"/>
    <property type="match status" value="1"/>
</dbReference>
<keyword evidence="2" id="KW-0805">Transcription regulation</keyword>
<evidence type="ECO:0000256" key="4">
    <source>
        <dbReference type="ARBA" id="ARBA00023163"/>
    </source>
</evidence>
<feature type="domain" description="HTH lysR-type" evidence="5">
    <location>
        <begin position="23"/>
        <end position="78"/>
    </location>
</feature>
<gene>
    <name evidence="6" type="primary">bola</name>
</gene>
<evidence type="ECO:0000259" key="5">
    <source>
        <dbReference type="PROSITE" id="PS50931"/>
    </source>
</evidence>
<evidence type="ECO:0000313" key="6">
    <source>
        <dbReference type="EMBL" id="QNH85833.1"/>
    </source>
</evidence>
<evidence type="ECO:0000256" key="1">
    <source>
        <dbReference type="ARBA" id="ARBA00009437"/>
    </source>
</evidence>
<reference evidence="6" key="1">
    <citation type="journal article" date="2020" name="Angew. Chem. Int. Ed.">
        <title>Food-Poisoning Bacteria Employ a Citrate Synthase and a Type II NRPS to Synthesize Bolaamphiphilic Lipopeptide Antibiotics.</title>
        <authorList>
            <person name="Dose B."/>
            <person name="Ross C."/>
            <person name="Niehs S.P."/>
            <person name="Scherlach K."/>
            <person name="Bauer J.P."/>
            <person name="Hertweck C."/>
        </authorList>
    </citation>
    <scope>NUCLEOTIDE SEQUENCE</scope>
    <source>
        <strain evidence="6">HKI0521</strain>
    </source>
</reference>
<dbReference type="EMBL" id="MT844061">
    <property type="protein sequence ID" value="QNH85833.1"/>
    <property type="molecule type" value="Genomic_DNA"/>
</dbReference>
<dbReference type="CDD" id="cd08432">
    <property type="entry name" value="PBP2_GcdR_TrpI_HvrB_AmpR_like"/>
    <property type="match status" value="1"/>
</dbReference>
<dbReference type="GO" id="GO:0043565">
    <property type="term" value="F:sequence-specific DNA binding"/>
    <property type="evidence" value="ECO:0007669"/>
    <property type="project" value="TreeGrafter"/>
</dbReference>
<dbReference type="InterPro" id="IPR036390">
    <property type="entry name" value="WH_DNA-bd_sf"/>
</dbReference>
<dbReference type="SUPFAM" id="SSF46785">
    <property type="entry name" value="Winged helix' DNA-binding domain"/>
    <property type="match status" value="1"/>
</dbReference>
<organism evidence="6">
    <name type="scientific">Burkholderia gladioli</name>
    <name type="common">Pseudomonas marginata</name>
    <name type="synonym">Phytomonas marginata</name>
    <dbReference type="NCBI Taxonomy" id="28095"/>
    <lineage>
        <taxon>Bacteria</taxon>
        <taxon>Pseudomonadati</taxon>
        <taxon>Pseudomonadota</taxon>
        <taxon>Betaproteobacteria</taxon>
        <taxon>Burkholderiales</taxon>
        <taxon>Burkholderiaceae</taxon>
        <taxon>Burkholderia</taxon>
    </lineage>
</organism>
<dbReference type="GO" id="GO:0003700">
    <property type="term" value="F:DNA-binding transcription factor activity"/>
    <property type="evidence" value="ECO:0007669"/>
    <property type="project" value="InterPro"/>
</dbReference>
<dbReference type="PROSITE" id="PS50931">
    <property type="entry name" value="HTH_LYSR"/>
    <property type="match status" value="1"/>
</dbReference>
<sequence>MGGLYSTGISMKNEKRLKILNSLDFLRGFESAARHLSFTRAGQELDITQSAVSRQVKALEEQLGVELFHRHIRALSLTEHGHVFYAAISGALAEIEAAIWSFSSGGVRRSISLSTTVPFAALWLIPRLGSFTTRHPEIDVHVSTARESEDLSRKRLDLVVRFVPARMSLAQALPLFHEHVVAVASPALAATLRAPRDLERHVLLHVDDAGDEWPWLAWKSFLSMLGVPPLRQMRTLHFTQYDQVIQAALDGHGVALGRRPLVDRLLAQGRLVELFPEYTVDAGRYVLVENPETSQRADVTMLRQWLLQESQQQGVPARAGGRGGVMPGLGEVPWVASGS</sequence>
<dbReference type="GO" id="GO:0006351">
    <property type="term" value="P:DNA-templated transcription"/>
    <property type="evidence" value="ECO:0007669"/>
    <property type="project" value="TreeGrafter"/>
</dbReference>
<evidence type="ECO:0000256" key="2">
    <source>
        <dbReference type="ARBA" id="ARBA00023015"/>
    </source>
</evidence>
<dbReference type="Pfam" id="PF00126">
    <property type="entry name" value="HTH_1"/>
    <property type="match status" value="1"/>
</dbReference>
<evidence type="ECO:0000256" key="3">
    <source>
        <dbReference type="ARBA" id="ARBA00023125"/>
    </source>
</evidence>